<proteinExistence type="predicted"/>
<reference evidence="1 2" key="1">
    <citation type="submission" date="2018-02" db="EMBL/GenBank/DDBJ databases">
        <authorList>
            <person name="Cohen D.B."/>
            <person name="Kent A.D."/>
        </authorList>
    </citation>
    <scope>NUCLEOTIDE SEQUENCE [LARGE SCALE GENOMIC DNA]</scope>
    <source>
        <strain evidence="1 2">ULC007</strain>
    </source>
</reference>
<gene>
    <name evidence="1" type="ORF">C7B65_07965</name>
</gene>
<dbReference type="EMBL" id="PVWG01000006">
    <property type="protein sequence ID" value="PSB20367.1"/>
    <property type="molecule type" value="Genomic_DNA"/>
</dbReference>
<dbReference type="RefSeq" id="WP_106253970.1">
    <property type="nucleotide sequence ID" value="NZ_PVWG01000006.1"/>
</dbReference>
<accession>A0A2T1DIQ8</accession>
<evidence type="ECO:0000313" key="1">
    <source>
        <dbReference type="EMBL" id="PSB20367.1"/>
    </source>
</evidence>
<reference evidence="1 2" key="2">
    <citation type="submission" date="2018-03" db="EMBL/GenBank/DDBJ databases">
        <title>The ancient ancestry and fast evolution of plastids.</title>
        <authorList>
            <person name="Moore K.R."/>
            <person name="Magnabosco C."/>
            <person name="Momper L."/>
            <person name="Gold D.A."/>
            <person name="Bosak T."/>
            <person name="Fournier G.P."/>
        </authorList>
    </citation>
    <scope>NUCLEOTIDE SEQUENCE [LARGE SCALE GENOMIC DNA]</scope>
    <source>
        <strain evidence="1 2">ULC007</strain>
    </source>
</reference>
<comment type="caution">
    <text evidence="1">The sequence shown here is derived from an EMBL/GenBank/DDBJ whole genome shotgun (WGS) entry which is preliminary data.</text>
</comment>
<name>A0A2T1DIQ8_9CYAN</name>
<dbReference type="Proteomes" id="UP000238634">
    <property type="component" value="Unassembled WGS sequence"/>
</dbReference>
<sequence length="65" mass="7556">MRDLYEFKFNDRQQLSALESQVFLTNRENFPIMPGIERFSIQMGSVDANGLGSAMPLHRFLLYLT</sequence>
<evidence type="ECO:0000313" key="2">
    <source>
        <dbReference type="Proteomes" id="UP000238634"/>
    </source>
</evidence>
<dbReference type="AlphaFoldDB" id="A0A2T1DIQ8"/>
<protein>
    <submittedName>
        <fullName evidence="1">Uncharacterized protein</fullName>
    </submittedName>
</protein>
<keyword evidence="2" id="KW-1185">Reference proteome</keyword>
<dbReference type="STRING" id="1920490.GCA_001895925_04168"/>
<organism evidence="1 2">
    <name type="scientific">Phormidesmis priestleyi ULC007</name>
    <dbReference type="NCBI Taxonomy" id="1920490"/>
    <lineage>
        <taxon>Bacteria</taxon>
        <taxon>Bacillati</taxon>
        <taxon>Cyanobacteriota</taxon>
        <taxon>Cyanophyceae</taxon>
        <taxon>Leptolyngbyales</taxon>
        <taxon>Leptolyngbyaceae</taxon>
        <taxon>Phormidesmis</taxon>
    </lineage>
</organism>